<accession>A0A212J8U4</accession>
<feature type="transmembrane region" description="Helical" evidence="1">
    <location>
        <begin position="96"/>
        <end position="117"/>
    </location>
</feature>
<feature type="transmembrane region" description="Helical" evidence="1">
    <location>
        <begin position="207"/>
        <end position="224"/>
    </location>
</feature>
<keyword evidence="1" id="KW-1133">Transmembrane helix</keyword>
<feature type="transmembrane region" description="Helical" evidence="1">
    <location>
        <begin position="164"/>
        <end position="186"/>
    </location>
</feature>
<sequence>MRRKASDRIFLILLVGLLVLRFPVLLIPHYGLLPISKETALMFFENGTYLLTAIMVLLKRDALADYHIDRFALVLLTLAPIGLCLSEYLLRGWEHVQLSGWVNAGISIGLLLALLVWKPALPKRGARKTLLWVGIAIAVGLLWSVVAGYLIHLQRGAQSLVGMALPQMIFRAFVAIFIQLGNAATIEEPLFRGFLWGFLKERHWKEKWIWLFQALLFMLGHIYYLGSANYSFFLVVPLGALLLGWMAWRSRSIGTSMIVHGIGNSLAGNLFSFLRW</sequence>
<feature type="transmembrane region" description="Helical" evidence="1">
    <location>
        <begin position="70"/>
        <end position="90"/>
    </location>
</feature>
<keyword evidence="1" id="KW-0812">Transmembrane</keyword>
<evidence type="ECO:0000313" key="3">
    <source>
        <dbReference type="EMBL" id="SBV95846.1"/>
    </source>
</evidence>
<protein>
    <recommendedName>
        <fullName evidence="2">CAAX prenyl protease 2/Lysostaphin resistance protein A-like domain-containing protein</fullName>
    </recommendedName>
</protein>
<feature type="domain" description="CAAX prenyl protease 2/Lysostaphin resistance protein A-like" evidence="2">
    <location>
        <begin position="173"/>
        <end position="265"/>
    </location>
</feature>
<dbReference type="AlphaFoldDB" id="A0A212J8U4"/>
<feature type="transmembrane region" description="Helical" evidence="1">
    <location>
        <begin position="9"/>
        <end position="27"/>
    </location>
</feature>
<organism evidence="3">
    <name type="scientific">uncultured Eubacteriales bacterium</name>
    <dbReference type="NCBI Taxonomy" id="172733"/>
    <lineage>
        <taxon>Bacteria</taxon>
        <taxon>Bacillati</taxon>
        <taxon>Bacillota</taxon>
        <taxon>Clostridia</taxon>
        <taxon>Eubacteriales</taxon>
        <taxon>environmental samples</taxon>
    </lineage>
</organism>
<dbReference type="EMBL" id="FLUN01000001">
    <property type="protein sequence ID" value="SBV95846.1"/>
    <property type="molecule type" value="Genomic_DNA"/>
</dbReference>
<feature type="transmembrane region" description="Helical" evidence="1">
    <location>
        <begin position="230"/>
        <end position="248"/>
    </location>
</feature>
<dbReference type="GO" id="GO:0004175">
    <property type="term" value="F:endopeptidase activity"/>
    <property type="evidence" value="ECO:0007669"/>
    <property type="project" value="UniProtKB-ARBA"/>
</dbReference>
<evidence type="ECO:0000256" key="1">
    <source>
        <dbReference type="SAM" id="Phobius"/>
    </source>
</evidence>
<dbReference type="InterPro" id="IPR003675">
    <property type="entry name" value="Rce1/LyrA-like_dom"/>
</dbReference>
<dbReference type="Pfam" id="PF02517">
    <property type="entry name" value="Rce1-like"/>
    <property type="match status" value="1"/>
</dbReference>
<proteinExistence type="predicted"/>
<gene>
    <name evidence="3" type="ORF">KL86CLO1_10699</name>
</gene>
<reference evidence="3" key="1">
    <citation type="submission" date="2016-04" db="EMBL/GenBank/DDBJ databases">
        <authorList>
            <person name="Evans L.H."/>
            <person name="Alamgir A."/>
            <person name="Owens N."/>
            <person name="Weber N.D."/>
            <person name="Virtaneva K."/>
            <person name="Barbian K."/>
            <person name="Babar A."/>
            <person name="Rosenke K."/>
        </authorList>
    </citation>
    <scope>NUCLEOTIDE SEQUENCE</scope>
    <source>
        <strain evidence="3">86</strain>
    </source>
</reference>
<name>A0A212J8U4_9FIRM</name>
<feature type="transmembrane region" description="Helical" evidence="1">
    <location>
        <begin position="129"/>
        <end position="152"/>
    </location>
</feature>
<feature type="transmembrane region" description="Helical" evidence="1">
    <location>
        <begin position="39"/>
        <end position="58"/>
    </location>
</feature>
<dbReference type="GO" id="GO:0080120">
    <property type="term" value="P:CAAX-box protein maturation"/>
    <property type="evidence" value="ECO:0007669"/>
    <property type="project" value="UniProtKB-ARBA"/>
</dbReference>
<evidence type="ECO:0000259" key="2">
    <source>
        <dbReference type="Pfam" id="PF02517"/>
    </source>
</evidence>
<keyword evidence="1" id="KW-0472">Membrane</keyword>